<evidence type="ECO:0008006" key="4">
    <source>
        <dbReference type="Google" id="ProtNLM"/>
    </source>
</evidence>
<feature type="region of interest" description="Disordered" evidence="1">
    <location>
        <begin position="263"/>
        <end position="292"/>
    </location>
</feature>
<feature type="compositionally biased region" description="Polar residues" evidence="1">
    <location>
        <begin position="233"/>
        <end position="244"/>
    </location>
</feature>
<accession>A0A194W3E7</accession>
<feature type="compositionally biased region" description="Low complexity" evidence="1">
    <location>
        <begin position="78"/>
        <end position="90"/>
    </location>
</feature>
<feature type="compositionally biased region" description="Low complexity" evidence="1">
    <location>
        <begin position="356"/>
        <end position="375"/>
    </location>
</feature>
<feature type="compositionally biased region" description="Polar residues" evidence="1">
    <location>
        <begin position="332"/>
        <end position="343"/>
    </location>
</feature>
<feature type="compositionally biased region" description="Polar residues" evidence="1">
    <location>
        <begin position="480"/>
        <end position="489"/>
    </location>
</feature>
<feature type="compositionally biased region" description="Polar residues" evidence="1">
    <location>
        <begin position="108"/>
        <end position="121"/>
    </location>
</feature>
<feature type="region of interest" description="Disordered" evidence="1">
    <location>
        <begin position="1417"/>
        <end position="1454"/>
    </location>
</feature>
<evidence type="ECO:0000313" key="3">
    <source>
        <dbReference type="Proteomes" id="UP000078559"/>
    </source>
</evidence>
<feature type="compositionally biased region" description="Polar residues" evidence="1">
    <location>
        <begin position="825"/>
        <end position="834"/>
    </location>
</feature>
<feature type="compositionally biased region" description="Polar residues" evidence="1">
    <location>
        <begin position="20"/>
        <end position="39"/>
    </location>
</feature>
<feature type="compositionally biased region" description="Polar residues" evidence="1">
    <location>
        <begin position="58"/>
        <end position="77"/>
    </location>
</feature>
<feature type="compositionally biased region" description="Low complexity" evidence="1">
    <location>
        <begin position="204"/>
        <end position="220"/>
    </location>
</feature>
<feature type="region of interest" description="Disordered" evidence="1">
    <location>
        <begin position="202"/>
        <end position="244"/>
    </location>
</feature>
<dbReference type="Proteomes" id="UP000078559">
    <property type="component" value="Chromosome 7"/>
</dbReference>
<evidence type="ECO:0000256" key="1">
    <source>
        <dbReference type="SAM" id="MobiDB-lite"/>
    </source>
</evidence>
<dbReference type="OrthoDB" id="5382952at2759"/>
<organism evidence="2 3">
    <name type="scientific">Cytospora mali</name>
    <name type="common">Apple Valsa canker fungus</name>
    <name type="synonym">Valsa mali</name>
    <dbReference type="NCBI Taxonomy" id="578113"/>
    <lineage>
        <taxon>Eukaryota</taxon>
        <taxon>Fungi</taxon>
        <taxon>Dikarya</taxon>
        <taxon>Ascomycota</taxon>
        <taxon>Pezizomycotina</taxon>
        <taxon>Sordariomycetes</taxon>
        <taxon>Sordariomycetidae</taxon>
        <taxon>Diaporthales</taxon>
        <taxon>Cytosporaceae</taxon>
        <taxon>Cytospora</taxon>
    </lineage>
</organism>
<dbReference type="SUPFAM" id="SSF53335">
    <property type="entry name" value="S-adenosyl-L-methionine-dependent methyltransferases"/>
    <property type="match status" value="1"/>
</dbReference>
<feature type="compositionally biased region" description="Polar residues" evidence="1">
    <location>
        <begin position="846"/>
        <end position="855"/>
    </location>
</feature>
<sequence length="1534" mass="166243">MASLRSGPPRHGISGDAVQSKRSGTYMETDSRDFPSSLSRRARKAAENTRPGIPDAPQTRTMSKIPQTPSRRGPSNPSTTATSSSAGSASRLQQSSKQTQEPADMPNYSHNSSMRTDSSASVPRLQPSLDIPRDGNVARWLTGNQAEIRFPQKVELPTTNVQSVTIYPELDRYRDFQPQAISNSNHVEVPYPIWTDLPPPTPLFSGASSQQSTFSGSPSTRFSGSPGPGPYSRDTTPTSMSSQSPGLIAPIRAMVPNMKQINSIDTRPPVTRRRAGSASNDAQDGGIDREGLSMVRESVTSYCSNSTVRDAIKEQKERKRLSPIAPTPPLWKSSQELVKNGDTTDAPPRPVREPWKPASTISSSAKATSTTRPARGTTDATTSRPVPPRRPSREGTTDLHAQLGMPLPVVHSNLSSTSLADRRRSSSNLLSTTTSSQVDRTQQPPAPRVGREPTPAPNAAATAPGTQTAQAESRKAARTPSPNVSSSFKTRFPLFSRRNKSLSEALPTTAAEKKDRLPRKGPAAGTGHEGYGKLGQVRRRSGSMSNALRSIPGTMSSQESLASNQPSDPFLAERMNPVVIAGGEIIENRNLSSDLPRTENYLGYASSRPSLSSKNNSAVSLTSQEARNTLWPSALPRGATPSPAQDILRPSDSSDSDGLAKKPTLAFRRSLQRLKTSDKANANEPKPISVRPGVATPLINSQDTTITLDGSIHDPRTKQMAAKADNAHPAPKKLVKRPKSPRKWNLFGRSSQTASTKKQPEAPQLGAAVKVVQPKPVAFYAMIDSSEQEDEGSVDVNEVLREAQVSRPPSPPPQHPTQSEGWPSFAQNQSQESGVENVEVEKPQMAQASRSTPDVAQTRERSEPAQPSRVPPPSSAPRTLSTRPSRLPQVGRIPKVVTSRPSPVPAKSFSRPFQRASLQIRPVPSSKASRDEFVAKGPSPPNPSSPAQESRPEEKRPSAQEETDLTSIYRLSKDLRDLPSDASRSQNEFLIFPRRKDSDCTSTTSSSCSGLFAYSDATAVVPDPSAPLAEDEIWDEYNDLIGDDTLRVPPSAGSSQGKPFHLEMWGRRLAKENNQPLESPTVDMYVESDCETEFEGEAEVQVEPVSAPAPAPTPVSSSVYSSDMTAKINEALEAAEGPTSSFSISEFVSGYGDDNDKDDKKNSSVVPQAPNHQRTSTSWSLQAGVVRQSHASGSSQGSDDSSAVSQVNLRVGSMTVSKWLTFGHVLFSPVRDELVPIVGSLKRHSILVIDGLGNDDWSFYAAETYPAATFFNLSPRAPLPTEQQSPTTPLSPPNHHQIQYKSPMDKFPFGSQSFTAVVYRFPAAGPEAHYRNIITEARRVLKPGGYMELSILDMDMNNMGNRARRSVRQLKERIHIRSPDVSLSSSADIMLRLLGRKGFTDIKTCRVGVPVASAISPSPGTGMESSSRTSRAAAGSVTSNQSAARKRGKRDTRSLAEMISDDAPVADESITKMVAKVGRWWYDRCYVSVAREPGGKSMWNDQALLAECEEWRTTLKLMVCHARMPDGRSRVASI</sequence>
<dbReference type="EMBL" id="CM003104">
    <property type="protein sequence ID" value="KUI71056.1"/>
    <property type="molecule type" value="Genomic_DNA"/>
</dbReference>
<gene>
    <name evidence="2" type="ORF">VM1G_06891</name>
</gene>
<dbReference type="Gene3D" id="3.40.50.150">
    <property type="entry name" value="Vaccinia Virus protein VP39"/>
    <property type="match status" value="1"/>
</dbReference>
<feature type="compositionally biased region" description="Polar residues" evidence="1">
    <location>
        <begin position="1281"/>
        <end position="1296"/>
    </location>
</feature>
<feature type="compositionally biased region" description="Acidic residues" evidence="1">
    <location>
        <begin position="1091"/>
        <end position="1100"/>
    </location>
</feature>
<dbReference type="InterPro" id="IPR029063">
    <property type="entry name" value="SAM-dependent_MTases_sf"/>
</dbReference>
<feature type="region of interest" description="Disordered" evidence="1">
    <location>
        <begin position="1276"/>
        <end position="1296"/>
    </location>
</feature>
<proteinExistence type="predicted"/>
<feature type="compositionally biased region" description="Low complexity" evidence="1">
    <location>
        <begin position="606"/>
        <end position="617"/>
    </location>
</feature>
<feature type="region of interest" description="Disordered" evidence="1">
    <location>
        <begin position="1091"/>
        <end position="1119"/>
    </location>
</feature>
<feature type="region of interest" description="Disordered" evidence="1">
    <location>
        <begin position="1146"/>
        <end position="1203"/>
    </location>
</feature>
<feature type="compositionally biased region" description="Low complexity" evidence="1">
    <location>
        <begin position="426"/>
        <end position="436"/>
    </location>
</feature>
<feature type="region of interest" description="Disordered" evidence="1">
    <location>
        <begin position="722"/>
        <end position="985"/>
    </location>
</feature>
<feature type="compositionally biased region" description="Low complexity" evidence="1">
    <location>
        <begin position="457"/>
        <end position="471"/>
    </location>
</feature>
<feature type="region of interest" description="Disordered" evidence="1">
    <location>
        <begin position="1"/>
        <end position="136"/>
    </location>
</feature>
<feature type="region of interest" description="Disordered" evidence="1">
    <location>
        <begin position="313"/>
        <end position="569"/>
    </location>
</feature>
<keyword evidence="3" id="KW-1185">Reference proteome</keyword>
<feature type="region of interest" description="Disordered" evidence="1">
    <location>
        <begin position="605"/>
        <end position="624"/>
    </location>
</feature>
<protein>
    <recommendedName>
        <fullName evidence="4">Methyltransferase type 11 domain-containing protein</fullName>
    </recommendedName>
</protein>
<feature type="compositionally biased region" description="Basic and acidic residues" evidence="1">
    <location>
        <begin position="950"/>
        <end position="959"/>
    </location>
</feature>
<reference evidence="2" key="1">
    <citation type="submission" date="2014-12" db="EMBL/GenBank/DDBJ databases">
        <title>Genome Sequence of Valsa Canker Pathogens Uncovers a Specific Adaption of Colonization on Woody Bark.</title>
        <authorList>
            <person name="Yin Z."/>
            <person name="Liu H."/>
            <person name="Gao X."/>
            <person name="Li Z."/>
            <person name="Song N."/>
            <person name="Ke X."/>
            <person name="Dai Q."/>
            <person name="Wu Y."/>
            <person name="Sun Y."/>
            <person name="Xu J.-R."/>
            <person name="Kang Z.K."/>
            <person name="Wang L."/>
            <person name="Huang L."/>
        </authorList>
    </citation>
    <scope>NUCLEOTIDE SEQUENCE [LARGE SCALE GENOMIC DNA]</scope>
    <source>
        <strain evidence="2">03-8</strain>
    </source>
</reference>
<feature type="compositionally biased region" description="Basic residues" evidence="1">
    <location>
        <begin position="730"/>
        <end position="742"/>
    </location>
</feature>
<feature type="compositionally biased region" description="Polar residues" evidence="1">
    <location>
        <begin position="91"/>
        <end position="101"/>
    </location>
</feature>
<evidence type="ECO:0000313" key="2">
    <source>
        <dbReference type="EMBL" id="KUI71056.1"/>
    </source>
</evidence>
<feature type="compositionally biased region" description="Low complexity" evidence="1">
    <location>
        <begin position="767"/>
        <end position="778"/>
    </location>
</feature>
<feature type="region of interest" description="Disordered" evidence="1">
    <location>
        <begin position="632"/>
        <end position="695"/>
    </location>
</feature>
<feature type="compositionally biased region" description="Polar residues" evidence="1">
    <location>
        <begin position="748"/>
        <end position="757"/>
    </location>
</feature>
<name>A0A194W3E7_CYTMA</name>
<feature type="compositionally biased region" description="Polar residues" evidence="1">
    <location>
        <begin position="1163"/>
        <end position="1181"/>
    </location>
</feature>
<feature type="compositionally biased region" description="Low complexity" evidence="1">
    <location>
        <begin position="1191"/>
        <end position="1203"/>
    </location>
</feature>
<feature type="compositionally biased region" description="Polar residues" evidence="1">
    <location>
        <begin position="542"/>
        <end position="567"/>
    </location>
</feature>
<feature type="compositionally biased region" description="Low complexity" evidence="1">
    <location>
        <begin position="1425"/>
        <end position="1439"/>
    </location>
</feature>